<name>A0A934TN70_9RHOB</name>
<protein>
    <submittedName>
        <fullName evidence="1">Uncharacterized protein</fullName>
    </submittedName>
</protein>
<reference evidence="1" key="2">
    <citation type="journal article" date="2020" name="Microorganisms">
        <title>Osmotic Adaptation and Compatible Solute Biosynthesis of Phototrophic Bacteria as Revealed from Genome Analyses.</title>
        <authorList>
            <person name="Imhoff J.F."/>
            <person name="Rahn T."/>
            <person name="Kunzel S."/>
            <person name="Keller A."/>
            <person name="Neulinger S.C."/>
        </authorList>
    </citation>
    <scope>NUCLEOTIDE SEQUENCE</scope>
    <source>
        <strain evidence="1">LMG 28126</strain>
    </source>
</reference>
<keyword evidence="2" id="KW-1185">Reference proteome</keyword>
<sequence length="328" mass="36357">MKPDPTPLFDASAARRRVFMIFSARSLPYASVCLEGLTAQSAEPLDLHLVVDTQDEVTQLRDFIATLAAGDRHHIALYCAGDLDALAARRFAALPALRAFRDGHPCWRKITDPLLLSDGDQEMIVLDPDLFFPNAFRFEPTPERGLALMFQRPNCLLPPDAVIRAFDAGIPLADHVDIGVAQVRADAIDPAWLEGVVGALDVGRYTRFMHIEALVWSALAMRIGGGYLDATAWRCWQRGTFKRAAVAAGLPGHLTLKLEPIPRAKCLHVSGPSKYWLLSALGSGSLFYSNADRRAGTALRPFVPFTRERFTFQQRYKRAFRRLLGEAA</sequence>
<gene>
    <name evidence="1" type="ORF">CCR87_16740</name>
</gene>
<accession>A0A934TN70</accession>
<proteinExistence type="predicted"/>
<dbReference type="Proteomes" id="UP000706333">
    <property type="component" value="Unassembled WGS sequence"/>
</dbReference>
<reference evidence="1" key="1">
    <citation type="submission" date="2017-05" db="EMBL/GenBank/DDBJ databases">
        <authorList>
            <person name="Imhoff J.F."/>
            <person name="Rahn T."/>
            <person name="Kuenzel S."/>
            <person name="Neulinger S.C."/>
        </authorList>
    </citation>
    <scope>NUCLEOTIDE SEQUENCE</scope>
    <source>
        <strain evidence="1">LMG 28126</strain>
    </source>
</reference>
<dbReference type="RefSeq" id="WP_201158724.1">
    <property type="nucleotide sequence ID" value="NZ_NHSD01000334.1"/>
</dbReference>
<comment type="caution">
    <text evidence="1">The sequence shown here is derived from an EMBL/GenBank/DDBJ whole genome shotgun (WGS) entry which is preliminary data.</text>
</comment>
<dbReference type="AlphaFoldDB" id="A0A934TN70"/>
<dbReference type="EMBL" id="NHSD01000334">
    <property type="protein sequence ID" value="MBK5928960.1"/>
    <property type="molecule type" value="Genomic_DNA"/>
</dbReference>
<evidence type="ECO:0000313" key="1">
    <source>
        <dbReference type="EMBL" id="MBK5928960.1"/>
    </source>
</evidence>
<evidence type="ECO:0000313" key="2">
    <source>
        <dbReference type="Proteomes" id="UP000706333"/>
    </source>
</evidence>
<organism evidence="1 2">
    <name type="scientific">Rhodobaculum claviforme</name>
    <dbReference type="NCBI Taxonomy" id="1549854"/>
    <lineage>
        <taxon>Bacteria</taxon>
        <taxon>Pseudomonadati</taxon>
        <taxon>Pseudomonadota</taxon>
        <taxon>Alphaproteobacteria</taxon>
        <taxon>Rhodobacterales</taxon>
        <taxon>Paracoccaceae</taxon>
        <taxon>Rhodobaculum</taxon>
    </lineage>
</organism>